<accession>A0A8T0IE79</accession>
<name>A0A8T0IE79_CERPU</name>
<dbReference type="AlphaFoldDB" id="A0A8T0IE79"/>
<gene>
    <name evidence="1" type="ORF">KC19_3G030300</name>
</gene>
<reference evidence="1" key="1">
    <citation type="submission" date="2020-06" db="EMBL/GenBank/DDBJ databases">
        <title>WGS assembly of Ceratodon purpureus strain R40.</title>
        <authorList>
            <person name="Carey S.B."/>
            <person name="Jenkins J."/>
            <person name="Shu S."/>
            <person name="Lovell J.T."/>
            <person name="Sreedasyam A."/>
            <person name="Maumus F."/>
            <person name="Tiley G.P."/>
            <person name="Fernandez-Pozo N."/>
            <person name="Barry K."/>
            <person name="Chen C."/>
            <person name="Wang M."/>
            <person name="Lipzen A."/>
            <person name="Daum C."/>
            <person name="Saski C.A."/>
            <person name="Payton A.C."/>
            <person name="Mcbreen J.C."/>
            <person name="Conrad R.E."/>
            <person name="Kollar L.M."/>
            <person name="Olsson S."/>
            <person name="Huttunen S."/>
            <person name="Landis J.B."/>
            <person name="Wickett N.J."/>
            <person name="Johnson M.G."/>
            <person name="Rensing S.A."/>
            <person name="Grimwood J."/>
            <person name="Schmutz J."/>
            <person name="Mcdaniel S.F."/>
        </authorList>
    </citation>
    <scope>NUCLEOTIDE SEQUENCE</scope>
    <source>
        <strain evidence="1">R40</strain>
    </source>
</reference>
<evidence type="ECO:0000313" key="1">
    <source>
        <dbReference type="EMBL" id="KAG0582054.1"/>
    </source>
</evidence>
<keyword evidence="2" id="KW-1185">Reference proteome</keyword>
<organism evidence="1 2">
    <name type="scientific">Ceratodon purpureus</name>
    <name type="common">Fire moss</name>
    <name type="synonym">Dicranum purpureum</name>
    <dbReference type="NCBI Taxonomy" id="3225"/>
    <lineage>
        <taxon>Eukaryota</taxon>
        <taxon>Viridiplantae</taxon>
        <taxon>Streptophyta</taxon>
        <taxon>Embryophyta</taxon>
        <taxon>Bryophyta</taxon>
        <taxon>Bryophytina</taxon>
        <taxon>Bryopsida</taxon>
        <taxon>Dicranidae</taxon>
        <taxon>Pseudoditrichales</taxon>
        <taxon>Ditrichaceae</taxon>
        <taxon>Ceratodon</taxon>
    </lineage>
</organism>
<protein>
    <submittedName>
        <fullName evidence="1">Uncharacterized protein</fullName>
    </submittedName>
</protein>
<sequence length="175" mass="20286">MILLQVPLSTFVAGSTIHHQYMAFSDVNLKRFLKIDALRERNTPLLRMRVLYDGIEQVMIVKLMPSLFHSLAAARLHDILHEKFITLGVKKQIFSVGDGRFGDPNERFKEPDIAYTTNERNHDDFPCFVVEVGVAESLQMLKCDAHFWLTKSDKRTKLVLIIHIDKVLRKILLQR</sequence>
<dbReference type="EMBL" id="CM026423">
    <property type="protein sequence ID" value="KAG0582054.1"/>
    <property type="molecule type" value="Genomic_DNA"/>
</dbReference>
<comment type="caution">
    <text evidence="1">The sequence shown here is derived from an EMBL/GenBank/DDBJ whole genome shotgun (WGS) entry which is preliminary data.</text>
</comment>
<proteinExistence type="predicted"/>
<dbReference type="Proteomes" id="UP000822688">
    <property type="component" value="Chromosome 3"/>
</dbReference>
<evidence type="ECO:0000313" key="2">
    <source>
        <dbReference type="Proteomes" id="UP000822688"/>
    </source>
</evidence>